<evidence type="ECO:0000313" key="3">
    <source>
        <dbReference type="EMBL" id="MDP9830178.1"/>
    </source>
</evidence>
<comment type="caution">
    <text evidence="3">The sequence shown here is derived from an EMBL/GenBank/DDBJ whole genome shotgun (WGS) entry which is preliminary data.</text>
</comment>
<gene>
    <name evidence="3" type="ORF">J2S57_005927</name>
</gene>
<reference evidence="3 4" key="1">
    <citation type="submission" date="2023-07" db="EMBL/GenBank/DDBJ databases">
        <title>Sequencing the genomes of 1000 actinobacteria strains.</title>
        <authorList>
            <person name="Klenk H.-P."/>
        </authorList>
    </citation>
    <scope>NUCLEOTIDE SEQUENCE [LARGE SCALE GENOMIC DNA]</scope>
    <source>
        <strain evidence="3 4">DSM 44388</strain>
    </source>
</reference>
<evidence type="ECO:0000313" key="4">
    <source>
        <dbReference type="Proteomes" id="UP001235712"/>
    </source>
</evidence>
<feature type="region of interest" description="Disordered" evidence="1">
    <location>
        <begin position="759"/>
        <end position="795"/>
    </location>
</feature>
<evidence type="ECO:0000259" key="2">
    <source>
        <dbReference type="Pfam" id="PF26607"/>
    </source>
</evidence>
<keyword evidence="4" id="KW-1185">Reference proteome</keyword>
<feature type="domain" description="PLL-like beta propeller" evidence="2">
    <location>
        <begin position="474"/>
        <end position="617"/>
    </location>
</feature>
<dbReference type="SUPFAM" id="SSF89372">
    <property type="entry name" value="Fucose-specific lectin"/>
    <property type="match status" value="2"/>
</dbReference>
<name>A0ABT9PBX0_9ACTN</name>
<dbReference type="Proteomes" id="UP001235712">
    <property type="component" value="Unassembled WGS sequence"/>
</dbReference>
<evidence type="ECO:0000256" key="1">
    <source>
        <dbReference type="SAM" id="MobiDB-lite"/>
    </source>
</evidence>
<proteinExistence type="predicted"/>
<accession>A0ABT9PBX0</accession>
<protein>
    <recommendedName>
        <fullName evidence="2">PLL-like beta propeller domain-containing protein</fullName>
    </recommendedName>
</protein>
<dbReference type="InterPro" id="IPR058502">
    <property type="entry name" value="PLL-like_beta-prop"/>
</dbReference>
<dbReference type="RefSeq" id="WP_307249106.1">
    <property type="nucleotide sequence ID" value="NZ_JAUSQZ010000001.1"/>
</dbReference>
<organism evidence="3 4">
    <name type="scientific">Kineosporia succinea</name>
    <dbReference type="NCBI Taxonomy" id="84632"/>
    <lineage>
        <taxon>Bacteria</taxon>
        <taxon>Bacillati</taxon>
        <taxon>Actinomycetota</taxon>
        <taxon>Actinomycetes</taxon>
        <taxon>Kineosporiales</taxon>
        <taxon>Kineosporiaceae</taxon>
        <taxon>Kineosporia</taxon>
    </lineage>
</organism>
<dbReference type="Gene3D" id="2.120.10.70">
    <property type="entry name" value="Fucose-specific lectin"/>
    <property type="match status" value="1"/>
</dbReference>
<dbReference type="EMBL" id="JAUSQZ010000001">
    <property type="protein sequence ID" value="MDP9830178.1"/>
    <property type="molecule type" value="Genomic_DNA"/>
</dbReference>
<dbReference type="Pfam" id="PF26607">
    <property type="entry name" value="DUF8189"/>
    <property type="match status" value="2"/>
</dbReference>
<sequence length="795" mass="81422">MAASLVLLGIVIGSGTETAQADAVSGGGDYISFNSPTRVLNTQTPLGVPDKRPLPANTDTSIQVTGVGGVPSTGVTAVMATVAVANPSANMVLRIWPSDGSESVDSIIHSISANTNFSTTSALPVGVDGKFVVKSSAGTVDVVIDVQGYFTSATSSTSGAGGFVPVTQTRLVDSRSDVGTTGGAIASGARRTITVPTSLVPASASAMYVNVLVPSAGKTSTLWLAPGADQSTGGNIFNYIDGHSSSGLSVKLSGGKFTVRASSTGGDIPVHVVIDVFGYWSSTPTVGAGYRESNTGRLIDTRVTGQEALGAGKSIDLQVGGANGLPVENVAGVLLNIHAAATSGEGSTLPIKAWPTGTTEPAPSVVNGAPNVTRANMTIVRPGTDGKITIKNGAATAVDVFVELEGWFADPLPKLDVETNSRTAAFQAAGADSSVPGALEFSFTNNAGQLVHGHIPDPEVLNTRDTTYTTISDGEVFTGTPVMVQQPNRLLSISGQRTNALAWGKVQTNASTGAWPSSWSALGGSLASRPTGGKFSDGRIVQFGVDSTGALWVQSQASANGAFGAWTKVANTTLADSPTVVSDASNNVLLFARTTADTMVVASYSPAGALSAWTSLGKPSTEALDSKSTPSVLVFNDRIRVFVTLPDGSVLSKLQDLGGVWTSSWQPVGDLKAAGPVAAVVEPTDGTAQVFARSGEGTLAWVSEVTKASSSWTTWMDLGVELATNPTPLRWADSQMARFGLIARVPNGNTQIVDFTEATKPELPAESSPSARKATPSEVAAGQQEAKFYDLGRPD</sequence>
<feature type="domain" description="PLL-like beta propeller" evidence="2">
    <location>
        <begin position="628"/>
        <end position="737"/>
    </location>
</feature>